<gene>
    <name evidence="2" type="ORF">ACFSKP_15450</name>
</gene>
<reference evidence="3" key="1">
    <citation type="journal article" date="2019" name="Int. J. Syst. Evol. Microbiol.">
        <title>The Global Catalogue of Microorganisms (GCM) 10K type strain sequencing project: providing services to taxonomists for standard genome sequencing and annotation.</title>
        <authorList>
            <consortium name="The Broad Institute Genomics Platform"/>
            <consortium name="The Broad Institute Genome Sequencing Center for Infectious Disease"/>
            <person name="Wu L."/>
            <person name="Ma J."/>
        </authorList>
    </citation>
    <scope>NUCLEOTIDE SEQUENCE [LARGE SCALE GENOMIC DNA]</scope>
    <source>
        <strain evidence="3">CGMCC 4.1782</strain>
    </source>
</reference>
<evidence type="ECO:0000259" key="1">
    <source>
        <dbReference type="Pfam" id="PF08241"/>
    </source>
</evidence>
<dbReference type="GO" id="GO:0008168">
    <property type="term" value="F:methyltransferase activity"/>
    <property type="evidence" value="ECO:0007669"/>
    <property type="project" value="UniProtKB-KW"/>
</dbReference>
<dbReference type="Pfam" id="PF08241">
    <property type="entry name" value="Methyltransf_11"/>
    <property type="match status" value="1"/>
</dbReference>
<dbReference type="Gene3D" id="3.40.50.150">
    <property type="entry name" value="Vaccinia Virus protein VP39"/>
    <property type="match status" value="1"/>
</dbReference>
<dbReference type="GO" id="GO:0032259">
    <property type="term" value="P:methylation"/>
    <property type="evidence" value="ECO:0007669"/>
    <property type="project" value="UniProtKB-KW"/>
</dbReference>
<dbReference type="EMBL" id="JBHUIM010000002">
    <property type="protein sequence ID" value="MFD2247660.1"/>
    <property type="molecule type" value="Genomic_DNA"/>
</dbReference>
<dbReference type="PANTHER" id="PTHR43464">
    <property type="entry name" value="METHYLTRANSFERASE"/>
    <property type="match status" value="1"/>
</dbReference>
<dbReference type="PANTHER" id="PTHR43464:SF82">
    <property type="entry name" value="METHYLTRANSFERASE DOMAIN-CONTAINING PROTEIN"/>
    <property type="match status" value="1"/>
</dbReference>
<dbReference type="EC" id="2.1.1.-" evidence="2"/>
<dbReference type="CDD" id="cd02440">
    <property type="entry name" value="AdoMet_MTases"/>
    <property type="match status" value="1"/>
</dbReference>
<keyword evidence="3" id="KW-1185">Reference proteome</keyword>
<keyword evidence="2" id="KW-0489">Methyltransferase</keyword>
<dbReference type="InterPro" id="IPR013216">
    <property type="entry name" value="Methyltransf_11"/>
</dbReference>
<name>A0ABW5D313_9BACT</name>
<dbReference type="Proteomes" id="UP001597374">
    <property type="component" value="Unassembled WGS sequence"/>
</dbReference>
<sequence>MSAADNYIELNRRSWNARTDFHVKSDFYDVEGFLKGNTSLKEIELNLLGDLQGKSLLHLQCHFGQDTLSLGRMGAQVTGVDLSDKAISQANELAHKAGIPADFICCDLYDLPQHLDKQFDIVFTSYGTIGWLPDLQKWGQIISRFLKPGGRFVFVEFHPVVWMFDDNFKTVKYNYFNEGPIIETGNGTYADRDAPIALECVTWNHPLSEVLNSLIGNGLEINAFEEFDYSPFNCFNETIEVGSGKYRIKHLGNRIPMVYALVATKKSEN</sequence>
<comment type="caution">
    <text evidence="2">The sequence shown here is derived from an EMBL/GenBank/DDBJ whole genome shotgun (WGS) entry which is preliminary data.</text>
</comment>
<dbReference type="InterPro" id="IPR029063">
    <property type="entry name" value="SAM-dependent_MTases_sf"/>
</dbReference>
<dbReference type="RefSeq" id="WP_250430703.1">
    <property type="nucleotide sequence ID" value="NZ_JALPRR010000003.1"/>
</dbReference>
<feature type="domain" description="Methyltransferase type 11" evidence="1">
    <location>
        <begin position="58"/>
        <end position="154"/>
    </location>
</feature>
<evidence type="ECO:0000313" key="3">
    <source>
        <dbReference type="Proteomes" id="UP001597374"/>
    </source>
</evidence>
<proteinExistence type="predicted"/>
<dbReference type="SUPFAM" id="SSF53335">
    <property type="entry name" value="S-adenosyl-L-methionine-dependent methyltransferases"/>
    <property type="match status" value="1"/>
</dbReference>
<organism evidence="2 3">
    <name type="scientific">Pontibacter ruber</name>
    <dbReference type="NCBI Taxonomy" id="1343895"/>
    <lineage>
        <taxon>Bacteria</taxon>
        <taxon>Pseudomonadati</taxon>
        <taxon>Bacteroidota</taxon>
        <taxon>Cytophagia</taxon>
        <taxon>Cytophagales</taxon>
        <taxon>Hymenobacteraceae</taxon>
        <taxon>Pontibacter</taxon>
    </lineage>
</organism>
<keyword evidence="2" id="KW-0808">Transferase</keyword>
<protein>
    <submittedName>
        <fullName evidence="2">Class I SAM-dependent methyltransferase</fullName>
        <ecNumber evidence="2">2.1.1.-</ecNumber>
    </submittedName>
</protein>
<accession>A0ABW5D313</accession>
<evidence type="ECO:0000313" key="2">
    <source>
        <dbReference type="EMBL" id="MFD2247660.1"/>
    </source>
</evidence>